<protein>
    <recommendedName>
        <fullName evidence="3">Histone deacetylase domain-containing protein</fullName>
    </recommendedName>
</protein>
<proteinExistence type="predicted"/>
<dbReference type="OrthoDB" id="437693at2759"/>
<feature type="transmembrane region" description="Helical" evidence="2">
    <location>
        <begin position="120"/>
        <end position="145"/>
    </location>
</feature>
<dbReference type="EMBL" id="CAJJDO010000155">
    <property type="protein sequence ID" value="CAD8209631.1"/>
    <property type="molecule type" value="Genomic_DNA"/>
</dbReference>
<keyword evidence="2" id="KW-1133">Transmembrane helix</keyword>
<reference evidence="4" key="1">
    <citation type="submission" date="2021-01" db="EMBL/GenBank/DDBJ databases">
        <authorList>
            <consortium name="Genoscope - CEA"/>
            <person name="William W."/>
        </authorList>
    </citation>
    <scope>NUCLEOTIDE SEQUENCE</scope>
</reference>
<dbReference type="Pfam" id="PF00850">
    <property type="entry name" value="Hist_deacetyl"/>
    <property type="match status" value="1"/>
</dbReference>
<keyword evidence="5" id="KW-1185">Reference proteome</keyword>
<name>A0A8S1Y7U9_9CILI</name>
<dbReference type="GO" id="GO:0040029">
    <property type="term" value="P:epigenetic regulation of gene expression"/>
    <property type="evidence" value="ECO:0007669"/>
    <property type="project" value="TreeGrafter"/>
</dbReference>
<keyword evidence="2" id="KW-0472">Membrane</keyword>
<dbReference type="GO" id="GO:0016787">
    <property type="term" value="F:hydrolase activity"/>
    <property type="evidence" value="ECO:0007669"/>
    <property type="project" value="UniProtKB-KW"/>
</dbReference>
<gene>
    <name evidence="4" type="ORF">PPENT_87.1.T1550083</name>
</gene>
<feature type="domain" description="Histone deacetylase" evidence="3">
    <location>
        <begin position="276"/>
        <end position="474"/>
    </location>
</feature>
<dbReference type="Proteomes" id="UP000689195">
    <property type="component" value="Unassembled WGS sequence"/>
</dbReference>
<evidence type="ECO:0000313" key="5">
    <source>
        <dbReference type="Proteomes" id="UP000689195"/>
    </source>
</evidence>
<comment type="caution">
    <text evidence="4">The sequence shown here is derived from an EMBL/GenBank/DDBJ whole genome shotgun (WGS) entry which is preliminary data.</text>
</comment>
<dbReference type="InterPro" id="IPR023801">
    <property type="entry name" value="His_deacetylse_dom"/>
</dbReference>
<organism evidence="4 5">
    <name type="scientific">Paramecium pentaurelia</name>
    <dbReference type="NCBI Taxonomy" id="43138"/>
    <lineage>
        <taxon>Eukaryota</taxon>
        <taxon>Sar</taxon>
        <taxon>Alveolata</taxon>
        <taxon>Ciliophora</taxon>
        <taxon>Intramacronucleata</taxon>
        <taxon>Oligohymenophorea</taxon>
        <taxon>Peniculida</taxon>
        <taxon>Parameciidae</taxon>
        <taxon>Paramecium</taxon>
    </lineage>
</organism>
<dbReference type="AlphaFoldDB" id="A0A8S1Y7U9"/>
<accession>A0A8S1Y7U9</accession>
<keyword evidence="1" id="KW-0378">Hydrolase</keyword>
<evidence type="ECO:0000256" key="2">
    <source>
        <dbReference type="SAM" id="Phobius"/>
    </source>
</evidence>
<dbReference type="CDD" id="cd09993">
    <property type="entry name" value="HDAC_classIV"/>
    <property type="match status" value="1"/>
</dbReference>
<keyword evidence="2" id="KW-0812">Transmembrane</keyword>
<evidence type="ECO:0000259" key="3">
    <source>
        <dbReference type="Pfam" id="PF00850"/>
    </source>
</evidence>
<dbReference type="PANTHER" id="PTHR10625:SF23">
    <property type="entry name" value="HISTONE DEACETYLASE 11"/>
    <property type="match status" value="1"/>
</dbReference>
<dbReference type="GO" id="GO:0000118">
    <property type="term" value="C:histone deacetylase complex"/>
    <property type="evidence" value="ECO:0007669"/>
    <property type="project" value="TreeGrafter"/>
</dbReference>
<evidence type="ECO:0000256" key="1">
    <source>
        <dbReference type="ARBA" id="ARBA00022801"/>
    </source>
</evidence>
<feature type="transmembrane region" description="Helical" evidence="2">
    <location>
        <begin position="151"/>
        <end position="171"/>
    </location>
</feature>
<feature type="transmembrane region" description="Helical" evidence="2">
    <location>
        <begin position="252"/>
        <end position="272"/>
    </location>
</feature>
<evidence type="ECO:0000313" key="4">
    <source>
        <dbReference type="EMBL" id="CAD8209631.1"/>
    </source>
</evidence>
<dbReference type="PANTHER" id="PTHR10625">
    <property type="entry name" value="HISTONE DEACETYLASE HDAC1-RELATED"/>
    <property type="match status" value="1"/>
</dbReference>
<dbReference type="GO" id="GO:0004407">
    <property type="term" value="F:histone deacetylase activity"/>
    <property type="evidence" value="ECO:0007669"/>
    <property type="project" value="InterPro"/>
</dbReference>
<dbReference type="InterPro" id="IPR044150">
    <property type="entry name" value="HDAC_classIV"/>
</dbReference>
<sequence length="485" mass="55870">MKFPFSLMQNPIHKYLVLDCIIKQTQVLNSYNPKIPCSLYKLFQVNFQQLSLLKYYNFQVLEFVSSHERQFVNLQGKQGHEIFIFNLFSWKNCYLGKRPAFPNVECKFFRLDSFIQFIKMLLYTFIDWVFTIGSAIIAILLGLYVSGAACLLGLLLYLLYPLIIEFSYNILSVKQDICIRNMPEIPIVYHENYNITACGIEKWHPFDSCKYGNVYKQIREKIKAQHFTPSILSRGTFLYLGMSRWYLLKICYSAYASTLIELPVFFLPGAFLRSCLLDSMLLATSGSIYAAKLALEKGWAINLSGGYHHASLNSGGGFCIYPDITLVVNYLKRCCNLRRILIVDLDAHQGNGYERDFLHDSSVYIIDFYNSYIYPGDHEAEQAIDCFEHVDRDTTDEQYIKILQRDLEKHIKDDMEFIIYNAGTDIMAGDPLGNCCISAAGIQRRDEVVFKWASHKKIPILMLLSGGYQKENTFAIGESILQLIT</sequence>